<sequence length="53" mass="5880">MPRGKELEQLPMSNTLPGAGKDAGKFNREILGSIVQNAEPQPNEIERENEDMV</sequence>
<evidence type="ECO:0000313" key="2">
    <source>
        <dbReference type="EMBL" id="GHI00905.1"/>
    </source>
</evidence>
<name>A0ABQ3N7J0_9BACI</name>
<evidence type="ECO:0000313" key="3">
    <source>
        <dbReference type="Proteomes" id="UP000637074"/>
    </source>
</evidence>
<gene>
    <name evidence="2" type="ORF">AM1BK_44470</name>
</gene>
<comment type="caution">
    <text evidence="2">The sequence shown here is derived from an EMBL/GenBank/DDBJ whole genome shotgun (WGS) entry which is preliminary data.</text>
</comment>
<feature type="region of interest" description="Disordered" evidence="1">
    <location>
        <begin position="1"/>
        <end position="24"/>
    </location>
</feature>
<proteinExistence type="predicted"/>
<keyword evidence="3" id="KW-1185">Reference proteome</keyword>
<organism evidence="2 3">
    <name type="scientific">Neobacillus kokaensis</name>
    <dbReference type="NCBI Taxonomy" id="2759023"/>
    <lineage>
        <taxon>Bacteria</taxon>
        <taxon>Bacillati</taxon>
        <taxon>Bacillota</taxon>
        <taxon>Bacilli</taxon>
        <taxon>Bacillales</taxon>
        <taxon>Bacillaceae</taxon>
        <taxon>Neobacillus</taxon>
    </lineage>
</organism>
<accession>A0ABQ3N7J0</accession>
<dbReference type="RefSeq" id="WP_191276570.1">
    <property type="nucleotide sequence ID" value="NZ_BNDS01000030.1"/>
</dbReference>
<protein>
    <submittedName>
        <fullName evidence="2">Uncharacterized protein</fullName>
    </submittedName>
</protein>
<dbReference type="EMBL" id="BNDS01000030">
    <property type="protein sequence ID" value="GHI00905.1"/>
    <property type="molecule type" value="Genomic_DNA"/>
</dbReference>
<reference evidence="2 3" key="1">
    <citation type="journal article" date="2022" name="Int. J. Syst. Evol. Microbiol.">
        <title>Neobacillus kokaensis sp. nov., isolated from soil.</title>
        <authorList>
            <person name="Yuki K."/>
            <person name="Matsubara H."/>
            <person name="Yamaguchi S."/>
        </authorList>
    </citation>
    <scope>NUCLEOTIDE SEQUENCE [LARGE SCALE GENOMIC DNA]</scope>
    <source>
        <strain evidence="2 3">LOB 377</strain>
    </source>
</reference>
<evidence type="ECO:0000256" key="1">
    <source>
        <dbReference type="SAM" id="MobiDB-lite"/>
    </source>
</evidence>
<dbReference type="Proteomes" id="UP000637074">
    <property type="component" value="Unassembled WGS sequence"/>
</dbReference>